<evidence type="ECO:0000313" key="2">
    <source>
        <dbReference type="EMBL" id="MDP8084789.1"/>
    </source>
</evidence>
<evidence type="ECO:0000313" key="5">
    <source>
        <dbReference type="Proteomes" id="UP001224812"/>
    </source>
</evidence>
<keyword evidence="1" id="KW-1133">Transmembrane helix</keyword>
<sequence length="190" mass="19776">MTLVLAILLGLFFGFTLQKVGAGNPRLIIDMLRFKNLHLMKAILFAIGLSSAILFILLATGLVNVGHISVKSSYIGVIIGGAILGIGWAMAGFCPGTAVVGAGAGRKDALVFIAGGLLGAFAFMLIYGVLKDTFFFTSLGGKVTLVETGNHKYPALIEGISAIPVVGGISAVFILIAFLLPLPKKPEDTK</sequence>
<dbReference type="InterPro" id="IPR007272">
    <property type="entry name" value="Sulf_transp_TsuA/YedE"/>
</dbReference>
<keyword evidence="1" id="KW-0812">Transmembrane</keyword>
<feature type="transmembrane region" description="Helical" evidence="1">
    <location>
        <begin position="109"/>
        <end position="130"/>
    </location>
</feature>
<evidence type="ECO:0000256" key="1">
    <source>
        <dbReference type="SAM" id="Phobius"/>
    </source>
</evidence>
<keyword evidence="1" id="KW-0472">Membrane</keyword>
<keyword evidence="5" id="KW-1185">Reference proteome</keyword>
<proteinExistence type="predicted"/>
<reference evidence="4" key="1">
    <citation type="submission" date="2016-10" db="EMBL/GenBank/DDBJ databases">
        <authorList>
            <person name="Varghese N."/>
            <person name="Submissions S."/>
        </authorList>
    </citation>
    <scope>NUCLEOTIDE SEQUENCE [LARGE SCALE GENOMIC DNA]</scope>
    <source>
        <strain evidence="4">DSM 24204</strain>
    </source>
</reference>
<dbReference type="OrthoDB" id="9790409at2"/>
<accession>A0A1H7VSR4</accession>
<organism evidence="3 4">
    <name type="scientific">Phocoenobacter skyensis</name>
    <dbReference type="NCBI Taxonomy" id="97481"/>
    <lineage>
        <taxon>Bacteria</taxon>
        <taxon>Pseudomonadati</taxon>
        <taxon>Pseudomonadota</taxon>
        <taxon>Gammaproteobacteria</taxon>
        <taxon>Pasteurellales</taxon>
        <taxon>Pasteurellaceae</taxon>
        <taxon>Phocoenobacter</taxon>
    </lineage>
</organism>
<feature type="transmembrane region" description="Helical" evidence="1">
    <location>
        <begin position="75"/>
        <end position="103"/>
    </location>
</feature>
<evidence type="ECO:0000313" key="4">
    <source>
        <dbReference type="Proteomes" id="UP000198883"/>
    </source>
</evidence>
<feature type="transmembrane region" description="Helical" evidence="1">
    <location>
        <begin position="42"/>
        <end position="63"/>
    </location>
</feature>
<dbReference type="EMBL" id="JASAVS010000003">
    <property type="protein sequence ID" value="MDP8084789.1"/>
    <property type="molecule type" value="Genomic_DNA"/>
</dbReference>
<gene>
    <name evidence="2" type="ORF">QJT92_02415</name>
    <name evidence="3" type="ORF">SAMN05444853_10590</name>
</gene>
<evidence type="ECO:0000313" key="3">
    <source>
        <dbReference type="EMBL" id="SEM11875.1"/>
    </source>
</evidence>
<name>A0A1H7VSR4_9PAST</name>
<feature type="transmembrane region" description="Helical" evidence="1">
    <location>
        <begin position="160"/>
        <end position="180"/>
    </location>
</feature>
<protein>
    <submittedName>
        <fullName evidence="2">YeeE/YedE thiosulfate transporter family protein</fullName>
    </submittedName>
</protein>
<reference evidence="2 5" key="3">
    <citation type="journal article" date="2023" name="Front. Microbiol.">
        <title>Phylogeography and host specificity of Pasteurellaceae pathogenic to sea-farmed fish in the north-east Atlantic.</title>
        <authorList>
            <person name="Gulla S."/>
            <person name="Colquhoun D.J."/>
            <person name="Olsen A.B."/>
            <person name="Spilsberg B."/>
            <person name="Lagesen K."/>
            <person name="Aakesson C.P."/>
            <person name="Strom S."/>
            <person name="Manji F."/>
            <person name="Birkbeck T.H."/>
            <person name="Nilsen H.K."/>
        </authorList>
    </citation>
    <scope>NUCLEOTIDE SEQUENCE [LARGE SCALE GENOMIC DNA]</scope>
    <source>
        <strain evidence="2 5">VIO11850</strain>
    </source>
</reference>
<dbReference type="Proteomes" id="UP001224812">
    <property type="component" value="Unassembled WGS sequence"/>
</dbReference>
<dbReference type="AlphaFoldDB" id="A0A1H7VSR4"/>
<dbReference type="RefSeq" id="WP_090920979.1">
    <property type="nucleotide sequence ID" value="NZ_CP016180.1"/>
</dbReference>
<dbReference type="EMBL" id="FOBN01000005">
    <property type="protein sequence ID" value="SEM11875.1"/>
    <property type="molecule type" value="Genomic_DNA"/>
</dbReference>
<dbReference type="GeneID" id="83544451"/>
<dbReference type="STRING" id="97481.SAMN05444853_10590"/>
<dbReference type="Proteomes" id="UP000198883">
    <property type="component" value="Unassembled WGS sequence"/>
</dbReference>
<dbReference type="Pfam" id="PF04143">
    <property type="entry name" value="Sulf_transp"/>
    <property type="match status" value="1"/>
</dbReference>
<reference evidence="3" key="2">
    <citation type="submission" date="2016-10" db="EMBL/GenBank/DDBJ databases">
        <authorList>
            <person name="de Groot N.N."/>
        </authorList>
    </citation>
    <scope>NUCLEOTIDE SEQUENCE [LARGE SCALE GENOMIC DNA]</scope>
    <source>
        <strain evidence="3">DSM 24204</strain>
    </source>
</reference>